<evidence type="ECO:0000256" key="2">
    <source>
        <dbReference type="ARBA" id="ARBA00022840"/>
    </source>
</evidence>
<evidence type="ECO:0000313" key="7">
    <source>
        <dbReference type="Proteomes" id="UP001501442"/>
    </source>
</evidence>
<dbReference type="SMART" id="SM00421">
    <property type="entry name" value="HTH_LUXR"/>
    <property type="match status" value="1"/>
</dbReference>
<evidence type="ECO:0000313" key="6">
    <source>
        <dbReference type="EMBL" id="GAA4629297.1"/>
    </source>
</evidence>
<protein>
    <submittedName>
        <fullName evidence="6">LuxR family transcriptional regulator</fullName>
    </submittedName>
</protein>
<comment type="caution">
    <text evidence="6">The sequence shown here is derived from an EMBL/GenBank/DDBJ whole genome shotgun (WGS) entry which is preliminary data.</text>
</comment>
<reference evidence="7" key="1">
    <citation type="journal article" date="2019" name="Int. J. Syst. Evol. Microbiol.">
        <title>The Global Catalogue of Microorganisms (GCM) 10K type strain sequencing project: providing services to taxonomists for standard genome sequencing and annotation.</title>
        <authorList>
            <consortium name="The Broad Institute Genomics Platform"/>
            <consortium name="The Broad Institute Genome Sequencing Center for Infectious Disease"/>
            <person name="Wu L."/>
            <person name="Ma J."/>
        </authorList>
    </citation>
    <scope>NUCLEOTIDE SEQUENCE [LARGE SCALE GENOMIC DNA]</scope>
    <source>
        <strain evidence="7">JCM 17939</strain>
    </source>
</reference>
<keyword evidence="1" id="KW-0547">Nucleotide-binding</keyword>
<dbReference type="Proteomes" id="UP001501442">
    <property type="component" value="Unassembled WGS sequence"/>
</dbReference>
<dbReference type="InterPro" id="IPR000792">
    <property type="entry name" value="Tscrpt_reg_LuxR_C"/>
</dbReference>
<feature type="domain" description="HTH luxR-type" evidence="5">
    <location>
        <begin position="881"/>
        <end position="946"/>
    </location>
</feature>
<dbReference type="EMBL" id="BAABHK010000007">
    <property type="protein sequence ID" value="GAA4629297.1"/>
    <property type="molecule type" value="Genomic_DNA"/>
</dbReference>
<evidence type="ECO:0000256" key="4">
    <source>
        <dbReference type="SAM" id="MobiDB-lite"/>
    </source>
</evidence>
<keyword evidence="2" id="KW-0067">ATP-binding</keyword>
<organism evidence="6 7">
    <name type="scientific">Actinoallomurus vinaceus</name>
    <dbReference type="NCBI Taxonomy" id="1080074"/>
    <lineage>
        <taxon>Bacteria</taxon>
        <taxon>Bacillati</taxon>
        <taxon>Actinomycetota</taxon>
        <taxon>Actinomycetes</taxon>
        <taxon>Streptosporangiales</taxon>
        <taxon>Thermomonosporaceae</taxon>
        <taxon>Actinoallomurus</taxon>
    </lineage>
</organism>
<sequence length="949" mass="101525">MQAGTKHGLQSSDVSPSVSETSAGIELGRSRRGWRGRTREWRLVEGLLRAAQSGRGGVLLVEGRSGIGKSRLLAEAIDAAAARGFTIARGAADESAQLAPLKPLISAFGESARTLLASRELLFSDSRLWLVDELQDRLEAWAARGPCLVAFDDLQWADPTTLFALRSLVPELASYPLVWILVRTAGAAESGADRLYEVLERDGATLIELGPLGDDAVAEIVTDEFGAAPDPELLALAAGAAGNPFLLVEWLKGLRDEAAVEITDGHLDLVSRQLPRRVQEIARSRLGRLSPPTRHLLQVAAVLGHSFSADDLADVLGEQPSRLLSALEEAQAAGAVVPCEDRLAFRHDLLWRAVAETITVSVRQALHRQVGEILLKRGGSAIPAVTHLLCSAQPEDTAALAGLDRAAHELLPTSAQSAADVAIRALELTALTAPERFDRTGTALYSLATAGRLAEATKLARTALGRTWPPEQVAHLYYELAYLLMLAGRPGEAVAEAERALAQAGLPAELRGLAEQVSFQGMFAARAFRRGRDRAQAVVTAEERHTPPAIVGAHILLAGVDWTAGRAADAIGHLRTAIRVAGDGPIQARHAHPRLILVNALSSMRRLEEAEAALESAAEEITALGHTAYAAVPAIFRAKQRIAEGRLDDAATEAQAGLAIADQLGMHAFDLVGIAVLAIVAARRGDIDTAVKYAEQYRSLRQEGHWSDWAMALVAEAQGGPEKAIELYNAPYTDPAERTWLLMFEPAAAAWLTRTALAVGSRSDAETIVAAAGHLADGNPEFPTLAASEAHARGILHRDPAALAHAVATHVGSWERASAAEDLGALRAHEHGGSDQDAISSLDQALEGYQRTGALRDAARVRARLRDLGVRRRHWTQAERPLSGWESLTETEGTVAALVAQGLTNPQVARQMFISPQTVKFHLRQVFRKLGIASRVELARLTAERTPDA</sequence>
<dbReference type="InterPro" id="IPR027417">
    <property type="entry name" value="P-loop_NTPase"/>
</dbReference>
<dbReference type="SUPFAM" id="SSF48452">
    <property type="entry name" value="TPR-like"/>
    <property type="match status" value="1"/>
</dbReference>
<evidence type="ECO:0000256" key="3">
    <source>
        <dbReference type="SAM" id="Coils"/>
    </source>
</evidence>
<dbReference type="SUPFAM" id="SSF52540">
    <property type="entry name" value="P-loop containing nucleoside triphosphate hydrolases"/>
    <property type="match status" value="1"/>
</dbReference>
<dbReference type="CDD" id="cd06170">
    <property type="entry name" value="LuxR_C_like"/>
    <property type="match status" value="1"/>
</dbReference>
<evidence type="ECO:0000259" key="5">
    <source>
        <dbReference type="PROSITE" id="PS50043"/>
    </source>
</evidence>
<dbReference type="PANTHER" id="PTHR16305">
    <property type="entry name" value="TESTICULAR SOLUBLE ADENYLYL CYCLASE"/>
    <property type="match status" value="1"/>
</dbReference>
<dbReference type="InterPro" id="IPR011990">
    <property type="entry name" value="TPR-like_helical_dom_sf"/>
</dbReference>
<name>A0ABP8UDE3_9ACTN</name>
<evidence type="ECO:0000256" key="1">
    <source>
        <dbReference type="ARBA" id="ARBA00022741"/>
    </source>
</evidence>
<gene>
    <name evidence="6" type="ORF">GCM10023196_049450</name>
</gene>
<dbReference type="PROSITE" id="PS50043">
    <property type="entry name" value="HTH_LUXR_2"/>
    <property type="match status" value="1"/>
</dbReference>
<proteinExistence type="predicted"/>
<dbReference type="Gene3D" id="1.25.40.10">
    <property type="entry name" value="Tetratricopeptide repeat domain"/>
    <property type="match status" value="1"/>
</dbReference>
<feature type="coiled-coil region" evidence="3">
    <location>
        <begin position="600"/>
        <end position="627"/>
    </location>
</feature>
<accession>A0ABP8UDE3</accession>
<dbReference type="Gene3D" id="1.10.10.10">
    <property type="entry name" value="Winged helix-like DNA-binding domain superfamily/Winged helix DNA-binding domain"/>
    <property type="match status" value="1"/>
</dbReference>
<keyword evidence="7" id="KW-1185">Reference proteome</keyword>
<dbReference type="InterPro" id="IPR036388">
    <property type="entry name" value="WH-like_DNA-bd_sf"/>
</dbReference>
<dbReference type="InterPro" id="IPR041664">
    <property type="entry name" value="AAA_16"/>
</dbReference>
<feature type="region of interest" description="Disordered" evidence="4">
    <location>
        <begin position="1"/>
        <end position="24"/>
    </location>
</feature>
<dbReference type="Pfam" id="PF13191">
    <property type="entry name" value="AAA_16"/>
    <property type="match status" value="1"/>
</dbReference>
<feature type="compositionally biased region" description="Low complexity" evidence="4">
    <location>
        <begin position="11"/>
        <end position="22"/>
    </location>
</feature>
<dbReference type="InterPro" id="IPR016032">
    <property type="entry name" value="Sig_transdc_resp-reg_C-effctor"/>
</dbReference>
<dbReference type="SUPFAM" id="SSF46894">
    <property type="entry name" value="C-terminal effector domain of the bipartite response regulators"/>
    <property type="match status" value="1"/>
</dbReference>
<keyword evidence="3" id="KW-0175">Coiled coil</keyword>
<dbReference type="PRINTS" id="PR00038">
    <property type="entry name" value="HTHLUXR"/>
</dbReference>
<dbReference type="PANTHER" id="PTHR16305:SF35">
    <property type="entry name" value="TRANSCRIPTIONAL ACTIVATOR DOMAIN"/>
    <property type="match status" value="1"/>
</dbReference>
<dbReference type="Pfam" id="PF00196">
    <property type="entry name" value="GerE"/>
    <property type="match status" value="1"/>
</dbReference>